<keyword evidence="1" id="KW-0175">Coiled coil</keyword>
<proteinExistence type="predicted"/>
<reference evidence="3" key="2">
    <citation type="submission" date="2025-08" db="UniProtKB">
        <authorList>
            <consortium name="Ensembl"/>
        </authorList>
    </citation>
    <scope>IDENTIFICATION</scope>
</reference>
<dbReference type="GeneTree" id="ENSGT00400000022269"/>
<dbReference type="eggNOG" id="ENOG502RHSF">
    <property type="taxonomic scope" value="Eukaryota"/>
</dbReference>
<dbReference type="Ensembl" id="ENSGACT00000020642.2">
    <property type="protein sequence ID" value="ENSGACP00000020603.2"/>
    <property type="gene ID" value="ENSGACG00000015623.2"/>
</dbReference>
<feature type="region of interest" description="Disordered" evidence="2">
    <location>
        <begin position="261"/>
        <end position="280"/>
    </location>
</feature>
<organism evidence="3 4">
    <name type="scientific">Gasterosteus aculeatus aculeatus</name>
    <name type="common">three-spined stickleback</name>
    <dbReference type="NCBI Taxonomy" id="481459"/>
    <lineage>
        <taxon>Eukaryota</taxon>
        <taxon>Metazoa</taxon>
        <taxon>Chordata</taxon>
        <taxon>Craniata</taxon>
        <taxon>Vertebrata</taxon>
        <taxon>Euteleostomi</taxon>
        <taxon>Actinopterygii</taxon>
        <taxon>Neopterygii</taxon>
        <taxon>Teleostei</taxon>
        <taxon>Neoteleostei</taxon>
        <taxon>Acanthomorphata</taxon>
        <taxon>Eupercaria</taxon>
        <taxon>Perciformes</taxon>
        <taxon>Cottioidei</taxon>
        <taxon>Gasterosteales</taxon>
        <taxon>Gasterosteidae</taxon>
        <taxon>Gasterosteus</taxon>
    </lineage>
</organism>
<evidence type="ECO:0000313" key="4">
    <source>
        <dbReference type="Proteomes" id="UP000007635"/>
    </source>
</evidence>
<evidence type="ECO:0000313" key="3">
    <source>
        <dbReference type="Ensembl" id="ENSGACP00000020603.2"/>
    </source>
</evidence>
<feature type="compositionally biased region" description="Basic and acidic residues" evidence="2">
    <location>
        <begin position="265"/>
        <end position="280"/>
    </location>
</feature>
<dbReference type="Bgee" id="ENSGACG00000015623">
    <property type="expression patterns" value="Expressed in testis and 5 other cell types or tissues"/>
</dbReference>
<keyword evidence="4" id="KW-1185">Reference proteome</keyword>
<reference evidence="3 4" key="1">
    <citation type="journal article" date="2021" name="G3 (Bethesda)">
        <title>Improved contiguity of the threespine stickleback genome using long-read sequencing.</title>
        <authorList>
            <person name="Nath S."/>
            <person name="Shaw D.E."/>
            <person name="White M.A."/>
        </authorList>
    </citation>
    <scope>NUCLEOTIDE SEQUENCE [LARGE SCALE GENOMIC DNA]</scope>
    <source>
        <strain evidence="3 4">Lake Benthic</strain>
    </source>
</reference>
<dbReference type="SUPFAM" id="SSF57997">
    <property type="entry name" value="Tropomyosin"/>
    <property type="match status" value="1"/>
</dbReference>
<accession>G3PSL7</accession>
<feature type="compositionally biased region" description="Basic residues" evidence="2">
    <location>
        <begin position="355"/>
        <end position="367"/>
    </location>
</feature>
<reference evidence="3" key="3">
    <citation type="submission" date="2025-09" db="UniProtKB">
        <authorList>
            <consortium name="Ensembl"/>
        </authorList>
    </citation>
    <scope>IDENTIFICATION</scope>
</reference>
<dbReference type="AlphaFoldDB" id="G3PSL7"/>
<feature type="region of interest" description="Disordered" evidence="2">
    <location>
        <begin position="332"/>
        <end position="370"/>
    </location>
</feature>
<evidence type="ECO:0000256" key="2">
    <source>
        <dbReference type="SAM" id="MobiDB-lite"/>
    </source>
</evidence>
<evidence type="ECO:0000256" key="1">
    <source>
        <dbReference type="SAM" id="Coils"/>
    </source>
</evidence>
<protein>
    <recommendedName>
        <fullName evidence="5">Coiled-coil domain containing 62</fullName>
    </recommendedName>
</protein>
<sequence>MEEGRRLSPSGGGASAGFPWSNDASAVLWHSTPVKKQNAGASLDASQPAAPSGFKVDNVAPRWAVNTPPIPAAPLCGSQVTEFPVIDPSGSAVQRLRRELQLLMAELKDRDRELNAMAASHHRQLHAWERDRQKVLSLEQRCARLDEELQKRNEVIRVLTKRVWGVESRKEEVQKELSATQQKLCELEHKQQNISQQCQDFEEKNQSLSSTLMALSTKVGSLQVREEELSSMLKLKDKDVTEASGHVDDLTARLRDLETTVTESSSRESELLRDSEENKRRCKESRREVTHLKEELQQQVTQSSSQREEIIRLKQELQLLHRDLACSVRTGGGASARTAARSEPRTPDVWGTPPLRRRPASRARRTVTRGSSLRAPLTETIRSAAVLCSSCWTSPGGSRVQQAAAAPCTAPGSPL</sequence>
<name>G3PSL7_GASAC</name>
<dbReference type="STRING" id="69293.ENSGACP00000020603"/>
<dbReference type="InParanoid" id="G3PSL7"/>
<feature type="coiled-coil region" evidence="1">
    <location>
        <begin position="93"/>
        <end position="155"/>
    </location>
</feature>
<dbReference type="Proteomes" id="UP000007635">
    <property type="component" value="Chromosome XIV"/>
</dbReference>
<feature type="region of interest" description="Disordered" evidence="2">
    <location>
        <begin position="395"/>
        <end position="415"/>
    </location>
</feature>
<evidence type="ECO:0008006" key="5">
    <source>
        <dbReference type="Google" id="ProtNLM"/>
    </source>
</evidence>